<organism evidence="1 5">
    <name type="scientific">Pasteurella multocida</name>
    <dbReference type="NCBI Taxonomy" id="747"/>
    <lineage>
        <taxon>Bacteria</taxon>
        <taxon>Pseudomonadati</taxon>
        <taxon>Pseudomonadota</taxon>
        <taxon>Gammaproteobacteria</taxon>
        <taxon>Pasteurellales</taxon>
        <taxon>Pasteurellaceae</taxon>
        <taxon>Pasteurella</taxon>
    </lineage>
</organism>
<evidence type="ECO:0000313" key="3">
    <source>
        <dbReference type="EMBL" id="NNI79851.1"/>
    </source>
</evidence>
<evidence type="ECO:0000313" key="1">
    <source>
        <dbReference type="EMBL" id="MDA5623806.1"/>
    </source>
</evidence>
<reference evidence="3 4" key="1">
    <citation type="journal article" date="2018" name="Front. Microbiol.">
        <title>Genetic and Phylogenetic Characteristics of Pasteurella multocida Isolates From Different Host Species.</title>
        <authorList>
            <person name="Peng Z."/>
            <person name="Liang W."/>
            <person name="Wang F."/>
            <person name="Xu Z."/>
            <person name="Xie Z."/>
            <person name="Lian Z."/>
            <person name="Hua L."/>
            <person name="Zhou R."/>
            <person name="Chen H."/>
            <person name="Wu B."/>
        </authorList>
    </citation>
    <scope>NUCLEOTIDE SEQUENCE [LARGE SCALE GENOMIC DNA]</scope>
    <source>
        <strain evidence="3 4">HNA06</strain>
    </source>
</reference>
<comment type="caution">
    <text evidence="1">The sequence shown here is derived from an EMBL/GenBank/DDBJ whole genome shotgun (WGS) entry which is preliminary data.</text>
</comment>
<dbReference type="InterPro" id="IPR016755">
    <property type="entry name" value="UCP019302"/>
</dbReference>
<reference evidence="1" key="2">
    <citation type="submission" date="2022-07" db="EMBL/GenBank/DDBJ databases">
        <title>Genome-based characterization of novel serogroup A variants of Pasteurella multocida.</title>
        <authorList>
            <person name="Prajapati A."/>
            <person name="Yogisharadhya R."/>
            <person name="Mohanty N."/>
            <person name="Chanda M."/>
            <person name="Mendem S.K."/>
            <person name="Siddaramappa S."/>
            <person name="Shivachandra S.B."/>
        </authorList>
    </citation>
    <scope>NUCLEOTIDE SEQUENCE</scope>
    <source>
        <strain evidence="1">NIVEDIPm19</strain>
    </source>
</reference>
<sequence>MNFNTLLNTLPPIEDLVGLAIMDGETQIHYIPAIAGKLGSLRVYNALAEAFHGRLDRTSAQQGIQLFAEHSEDAKQHPGKHPNIDLLFQIIEQDLHYQLVPQK</sequence>
<dbReference type="Pfam" id="PF10084">
    <property type="entry name" value="DUF2322"/>
    <property type="match status" value="1"/>
</dbReference>
<proteinExistence type="predicted"/>
<dbReference type="KEGG" id="pmul:DR93_437"/>
<evidence type="ECO:0000313" key="5">
    <source>
        <dbReference type="Proteomes" id="UP001145481"/>
    </source>
</evidence>
<dbReference type="Proteomes" id="UP001145481">
    <property type="component" value="Unassembled WGS sequence"/>
</dbReference>
<evidence type="ECO:0000313" key="2">
    <source>
        <dbReference type="EMBL" id="MDT3452883.1"/>
    </source>
</evidence>
<dbReference type="EMBL" id="JANIEN010000010">
    <property type="protein sequence ID" value="MDT3452883.1"/>
    <property type="molecule type" value="Genomic_DNA"/>
</dbReference>
<dbReference type="Proteomes" id="UP001182304">
    <property type="component" value="Unassembled WGS sequence"/>
</dbReference>
<reference evidence="2" key="3">
    <citation type="submission" date="2022-07" db="EMBL/GenBank/DDBJ databases">
        <title>Sequence of Pasteurella multocoda 17BRD-035.</title>
        <authorList>
            <person name="Roy Chowdhury P."/>
            <person name="Alhamami T."/>
            <person name="Trott D.J."/>
            <person name="Djordvevic S.P."/>
        </authorList>
    </citation>
    <scope>NUCLEOTIDE SEQUENCE</scope>
    <source>
        <strain evidence="2">17BRD-035</strain>
    </source>
</reference>
<gene>
    <name evidence="3" type="ORF">C2800_10570</name>
    <name evidence="1" type="ORF">NM948_09675</name>
    <name evidence="2" type="ORF">NQF69_08875</name>
</gene>
<dbReference type="EMBL" id="JANJHC010000024">
    <property type="protein sequence ID" value="MDA5623806.1"/>
    <property type="molecule type" value="Genomic_DNA"/>
</dbReference>
<accession>A0A1E3XI61</accession>
<dbReference type="GeneID" id="77206847"/>
<protein>
    <submittedName>
        <fullName evidence="3">DUF2322 domain-containing protein</fullName>
    </submittedName>
    <submittedName>
        <fullName evidence="1">DUF2322 family protein</fullName>
    </submittedName>
</protein>
<dbReference type="EMBL" id="PPVL01000011">
    <property type="protein sequence ID" value="NNI79851.1"/>
    <property type="molecule type" value="Genomic_DNA"/>
</dbReference>
<dbReference type="PIRSF" id="PIRSF019302">
    <property type="entry name" value="UCP019302"/>
    <property type="match status" value="1"/>
</dbReference>
<name>A0A1E3XI61_PASMD</name>
<evidence type="ECO:0000313" key="4">
    <source>
        <dbReference type="Proteomes" id="UP000540079"/>
    </source>
</evidence>
<dbReference type="AlphaFoldDB" id="A0A1E3XI61"/>
<dbReference type="OMA" id="FGEHTAD"/>
<dbReference type="Proteomes" id="UP000540079">
    <property type="component" value="Unassembled WGS sequence"/>
</dbReference>
<dbReference type="RefSeq" id="WP_005718363.1">
    <property type="nucleotide sequence ID" value="NZ_AP025519.1"/>
</dbReference>